<dbReference type="AlphaFoldDB" id="A0A0B4EUD8"/>
<dbReference type="EMBL" id="AZNF01000014">
    <property type="protein sequence ID" value="KID61688.1"/>
    <property type="molecule type" value="Genomic_DNA"/>
</dbReference>
<proteinExistence type="predicted"/>
<dbReference type="Proteomes" id="UP000031186">
    <property type="component" value="Unassembled WGS sequence"/>
</dbReference>
<dbReference type="HOGENOM" id="CLU_1759234_0_0_1"/>
<sequence length="148" mass="15809">MTSVGLAAAAIAKGFGCYVAATTRNRDRETLLKENGADEVIIDDGAIAKRLAEKFDKPGVVCMMGMVGGKWSFNDFSPMGSIPSSLYLTMYSGGYADFMATPLEDLAKQVKNGTLRIKVGKVFGFNDIAEAYCIMENNMAGGKIVVLS</sequence>
<dbReference type="Gene3D" id="3.90.180.10">
    <property type="entry name" value="Medium-chain alcohol dehydrogenases, catalytic domain"/>
    <property type="match status" value="1"/>
</dbReference>
<name>A0A0B4EUD8_METAF</name>
<protein>
    <submittedName>
        <fullName evidence="2">Zinc-binding oxidoreductase</fullName>
    </submittedName>
</protein>
<dbReference type="SUPFAM" id="SSF51735">
    <property type="entry name" value="NAD(P)-binding Rossmann-fold domains"/>
    <property type="match status" value="1"/>
</dbReference>
<keyword evidence="1" id="KW-0521">NADP</keyword>
<reference evidence="2 3" key="1">
    <citation type="journal article" date="2014" name="Proc. Natl. Acad. Sci. U.S.A.">
        <title>Trajectory and genomic determinants of fungal-pathogen speciation and host adaptation.</title>
        <authorList>
            <person name="Hu X."/>
            <person name="Xiao G."/>
            <person name="Zheng P."/>
            <person name="Shang Y."/>
            <person name="Su Y."/>
            <person name="Zhang X."/>
            <person name="Liu X."/>
            <person name="Zhan S."/>
            <person name="St Leger R.J."/>
            <person name="Wang C."/>
        </authorList>
    </citation>
    <scope>NUCLEOTIDE SEQUENCE [LARGE SCALE GENOMIC DNA]</scope>
    <source>
        <strain evidence="2 3">ARSEF 549</strain>
    </source>
</reference>
<dbReference type="PANTHER" id="PTHR44154:SF1">
    <property type="entry name" value="QUINONE OXIDOREDUCTASE"/>
    <property type="match status" value="1"/>
</dbReference>
<dbReference type="VEuPathDB" id="FungiDB:MAN_08927"/>
<dbReference type="InterPro" id="IPR051603">
    <property type="entry name" value="Zinc-ADH_QOR/CCCR"/>
</dbReference>
<organism evidence="2 3">
    <name type="scientific">Metarhizium anisopliae (strain ARSEF 549)</name>
    <dbReference type="NCBI Taxonomy" id="3151832"/>
    <lineage>
        <taxon>Eukaryota</taxon>
        <taxon>Fungi</taxon>
        <taxon>Dikarya</taxon>
        <taxon>Ascomycota</taxon>
        <taxon>Pezizomycotina</taxon>
        <taxon>Sordariomycetes</taxon>
        <taxon>Hypocreomycetidae</taxon>
        <taxon>Hypocreales</taxon>
        <taxon>Clavicipitaceae</taxon>
        <taxon>Metarhizium</taxon>
    </lineage>
</organism>
<dbReference type="Pfam" id="PF13602">
    <property type="entry name" value="ADH_zinc_N_2"/>
    <property type="match status" value="1"/>
</dbReference>
<evidence type="ECO:0000256" key="1">
    <source>
        <dbReference type="ARBA" id="ARBA00022857"/>
    </source>
</evidence>
<evidence type="ECO:0000313" key="3">
    <source>
        <dbReference type="Proteomes" id="UP000031186"/>
    </source>
</evidence>
<comment type="caution">
    <text evidence="2">The sequence shown here is derived from an EMBL/GenBank/DDBJ whole genome shotgun (WGS) entry which is preliminary data.</text>
</comment>
<feature type="non-terminal residue" evidence="2">
    <location>
        <position position="1"/>
    </location>
</feature>
<dbReference type="PANTHER" id="PTHR44154">
    <property type="entry name" value="QUINONE OXIDOREDUCTASE"/>
    <property type="match status" value="1"/>
</dbReference>
<dbReference type="InterPro" id="IPR036291">
    <property type="entry name" value="NAD(P)-bd_dom_sf"/>
</dbReference>
<evidence type="ECO:0000313" key="2">
    <source>
        <dbReference type="EMBL" id="KID61688.1"/>
    </source>
</evidence>
<accession>A0A0B4EUD8</accession>
<keyword evidence="3" id="KW-1185">Reference proteome</keyword>
<gene>
    <name evidence="2" type="ORF">MAN_08927</name>
</gene>